<dbReference type="EMBL" id="CP137852">
    <property type="protein sequence ID" value="WPB86409.1"/>
    <property type="molecule type" value="Genomic_DNA"/>
</dbReference>
<dbReference type="InterPro" id="IPR038488">
    <property type="entry name" value="Integrase_DNA-bd_sf"/>
</dbReference>
<evidence type="ECO:0000256" key="4">
    <source>
        <dbReference type="ARBA" id="ARBA00023172"/>
    </source>
</evidence>
<keyword evidence="2" id="KW-0229">DNA integration</keyword>
<reference evidence="6 7" key="1">
    <citation type="submission" date="2023-11" db="EMBL/GenBank/DDBJ databases">
        <title>Arctic aerobic anoxygenic photoheterotroph Sediminicoccus rosea KRV36 adapts its photosynthesis to long days of polar summer.</title>
        <authorList>
            <person name="Tomasch J."/>
            <person name="Kopejtka K."/>
            <person name="Bily T."/>
            <person name="Gardiner A.T."/>
            <person name="Gardian Z."/>
            <person name="Shivaramu S."/>
            <person name="Koblizek M."/>
            <person name="Engelhardt F."/>
            <person name="Kaftan D."/>
        </authorList>
    </citation>
    <scope>NUCLEOTIDE SEQUENCE [LARGE SCALE GENOMIC DNA]</scope>
    <source>
        <strain evidence="6 7">R-30</strain>
    </source>
</reference>
<keyword evidence="4" id="KW-0233">DNA recombination</keyword>
<evidence type="ECO:0000313" key="7">
    <source>
        <dbReference type="Proteomes" id="UP001305521"/>
    </source>
</evidence>
<dbReference type="RefSeq" id="WP_318650381.1">
    <property type="nucleotide sequence ID" value="NZ_CP137852.1"/>
</dbReference>
<dbReference type="Gene3D" id="1.10.443.10">
    <property type="entry name" value="Intergrase catalytic core"/>
    <property type="match status" value="1"/>
</dbReference>
<dbReference type="Pfam" id="PF22022">
    <property type="entry name" value="Phage_int_M"/>
    <property type="match status" value="1"/>
</dbReference>
<protein>
    <submittedName>
        <fullName evidence="6">Tyrosine-type recombinase/integrase</fullName>
    </submittedName>
</protein>
<dbReference type="SUPFAM" id="SSF56349">
    <property type="entry name" value="DNA breaking-rejoining enzymes"/>
    <property type="match status" value="1"/>
</dbReference>
<dbReference type="PANTHER" id="PTHR30629">
    <property type="entry name" value="PROPHAGE INTEGRASE"/>
    <property type="match status" value="1"/>
</dbReference>
<evidence type="ECO:0000256" key="2">
    <source>
        <dbReference type="ARBA" id="ARBA00022908"/>
    </source>
</evidence>
<dbReference type="InterPro" id="IPR011010">
    <property type="entry name" value="DNA_brk_join_enz"/>
</dbReference>
<feature type="domain" description="Tyr recombinase" evidence="5">
    <location>
        <begin position="214"/>
        <end position="405"/>
    </location>
</feature>
<dbReference type="Pfam" id="PF00589">
    <property type="entry name" value="Phage_integrase"/>
    <property type="match status" value="1"/>
</dbReference>
<dbReference type="Proteomes" id="UP001305521">
    <property type="component" value="Chromosome"/>
</dbReference>
<evidence type="ECO:0000313" key="6">
    <source>
        <dbReference type="EMBL" id="WPB86409.1"/>
    </source>
</evidence>
<name>A0ABZ0PL32_9PROT</name>
<evidence type="ECO:0000256" key="3">
    <source>
        <dbReference type="ARBA" id="ARBA00023125"/>
    </source>
</evidence>
<dbReference type="Gene3D" id="3.30.160.390">
    <property type="entry name" value="Integrase, DNA-binding domain"/>
    <property type="match status" value="1"/>
</dbReference>
<keyword evidence="3" id="KW-0238">DNA-binding</keyword>
<organism evidence="6 7">
    <name type="scientific">Sediminicoccus rosea</name>
    <dbReference type="NCBI Taxonomy" id="1225128"/>
    <lineage>
        <taxon>Bacteria</taxon>
        <taxon>Pseudomonadati</taxon>
        <taxon>Pseudomonadota</taxon>
        <taxon>Alphaproteobacteria</taxon>
        <taxon>Acetobacterales</taxon>
        <taxon>Roseomonadaceae</taxon>
        <taxon>Sediminicoccus</taxon>
    </lineage>
</organism>
<gene>
    <name evidence="6" type="ORF">R9Z33_05925</name>
</gene>
<dbReference type="Pfam" id="PF13356">
    <property type="entry name" value="Arm-DNA-bind_3"/>
    <property type="match status" value="1"/>
</dbReference>
<dbReference type="InterPro" id="IPR010998">
    <property type="entry name" value="Integrase_recombinase_N"/>
</dbReference>
<dbReference type="InterPro" id="IPR050808">
    <property type="entry name" value="Phage_Integrase"/>
</dbReference>
<sequence length="433" mass="46825">MAGKLTAAAVKSLVAKGKPGATADGGGLYLRVTAPGMGKWTLRYMLGGKAREMGLGSLADVSLAEARIKAEEQRPLLRAGTDPIKAKAEAAEQAAREAALATTFEEAARMVVKERQPGWRNPKHGTQWLATLSAYAFPVIGKRPVAAVNTDDVLAVLRPIWQRVPETASRVRGRIEAVLDASRAKGWRTGENPARWKGHMAELLPPPRKVRAVAHHPALPFERVPAFLKALGKHEGAGALALRFAILTAARTGEVRKATWREVDLDNAIWTVPGNRMKAGKLHRVPLAPEVVALLKAHKPKEVEPGAFVFPTVTGKAPSDMTLSAVVRRMNEPAEGASPDAPPAWCDLECRAVVPHGFRSTFKAWTLARAFPDHLSERALAHTDKDKVRAAYARGDLLEERRPMMEAWAKYCLAAAASVADLATEKAKRKASA</sequence>
<accession>A0ABZ0PL32</accession>
<evidence type="ECO:0000259" key="5">
    <source>
        <dbReference type="PROSITE" id="PS51898"/>
    </source>
</evidence>
<dbReference type="Gene3D" id="1.10.150.130">
    <property type="match status" value="1"/>
</dbReference>
<proteinExistence type="inferred from homology"/>
<dbReference type="InterPro" id="IPR025166">
    <property type="entry name" value="Integrase_DNA_bind_dom"/>
</dbReference>
<evidence type="ECO:0000256" key="1">
    <source>
        <dbReference type="ARBA" id="ARBA00008857"/>
    </source>
</evidence>
<dbReference type="InterPro" id="IPR053876">
    <property type="entry name" value="Phage_int_M"/>
</dbReference>
<dbReference type="InterPro" id="IPR002104">
    <property type="entry name" value="Integrase_catalytic"/>
</dbReference>
<keyword evidence="7" id="KW-1185">Reference proteome</keyword>
<comment type="similarity">
    <text evidence="1">Belongs to the 'phage' integrase family.</text>
</comment>
<dbReference type="PROSITE" id="PS51898">
    <property type="entry name" value="TYR_RECOMBINASE"/>
    <property type="match status" value="1"/>
</dbReference>
<dbReference type="InterPro" id="IPR013762">
    <property type="entry name" value="Integrase-like_cat_sf"/>
</dbReference>
<dbReference type="PANTHER" id="PTHR30629:SF2">
    <property type="entry name" value="PROPHAGE INTEGRASE INTS-RELATED"/>
    <property type="match status" value="1"/>
</dbReference>
<dbReference type="CDD" id="cd00801">
    <property type="entry name" value="INT_P4_C"/>
    <property type="match status" value="1"/>
</dbReference>